<feature type="transmembrane region" description="Helical" evidence="6">
    <location>
        <begin position="54"/>
        <end position="74"/>
    </location>
</feature>
<accession>A0A0P0YZA6</accession>
<comment type="subcellular location">
    <subcellularLocation>
        <location evidence="1">Membrane</location>
        <topology evidence="1">Multi-pass membrane protein</topology>
    </subcellularLocation>
</comment>
<keyword evidence="3 6" id="KW-1133">Transmembrane helix</keyword>
<sequence>MGERGSPDDPAPARTIHMPTGPSFMTVTLLDAILFAIMLVSALLAMVRGFSREILSVVSWLVAAAAAFFFYKPLTPYAAEYIASDTVAMVAAAAAIFLVVLIIVSFITLRIADFIIDSRIGALDRTLGFIFGAVRGLLLVVVAMLFFNWLAPENQPDWIAGARSKPFLDNLGQQLVAALPDNPEEVILDSIRGPQDADGVPEGTATPGEPTSIEGVIEGTDTPAQPAN</sequence>
<organism evidence="7">
    <name type="scientific">Aurantimonas coralicida</name>
    <dbReference type="NCBI Taxonomy" id="182270"/>
    <lineage>
        <taxon>Bacteria</taxon>
        <taxon>Pseudomonadati</taxon>
        <taxon>Pseudomonadota</taxon>
        <taxon>Alphaproteobacteria</taxon>
        <taxon>Hyphomicrobiales</taxon>
        <taxon>Aurantimonadaceae</taxon>
        <taxon>Aurantimonas</taxon>
    </lineage>
</organism>
<reference evidence="7" key="1">
    <citation type="journal article" date="2015" name="Proc. Natl. Acad. Sci. U.S.A.">
        <title>Bacterial clade with the ribosomal RNA operon on a small plasmid rather than the chromosome.</title>
        <authorList>
            <person name="Anda M."/>
            <person name="Ohtsubo Y."/>
            <person name="Okubo T."/>
            <person name="Sugawara M."/>
            <person name="Nagata Y."/>
            <person name="Tsuda M."/>
            <person name="Minamisawa K."/>
            <person name="Mitsui H."/>
        </authorList>
    </citation>
    <scope>NUCLEOTIDE SEQUENCE</scope>
    <source>
        <strain evidence="7">DSM 14790</strain>
    </source>
</reference>
<protein>
    <submittedName>
        <fullName evidence="7">Colicin V production protein</fullName>
    </submittedName>
</protein>
<dbReference type="InterPro" id="IPR003825">
    <property type="entry name" value="Colicin-V_CvpA"/>
</dbReference>
<dbReference type="GO" id="GO:0016020">
    <property type="term" value="C:membrane"/>
    <property type="evidence" value="ECO:0007669"/>
    <property type="project" value="UniProtKB-SubCell"/>
</dbReference>
<evidence type="ECO:0000256" key="4">
    <source>
        <dbReference type="ARBA" id="ARBA00023136"/>
    </source>
</evidence>
<evidence type="ECO:0000256" key="3">
    <source>
        <dbReference type="ARBA" id="ARBA00022989"/>
    </source>
</evidence>
<evidence type="ECO:0000256" key="6">
    <source>
        <dbReference type="SAM" id="Phobius"/>
    </source>
</evidence>
<dbReference type="PANTHER" id="PTHR36926">
    <property type="entry name" value="COLICIN V PRODUCTION PROTEIN"/>
    <property type="match status" value="1"/>
</dbReference>
<evidence type="ECO:0000256" key="5">
    <source>
        <dbReference type="SAM" id="MobiDB-lite"/>
    </source>
</evidence>
<dbReference type="GO" id="GO:0009403">
    <property type="term" value="P:toxin biosynthetic process"/>
    <property type="evidence" value="ECO:0007669"/>
    <property type="project" value="InterPro"/>
</dbReference>
<name>A0A0P0YZA6_9HYPH</name>
<keyword evidence="2 6" id="KW-0812">Transmembrane</keyword>
<keyword evidence="4 6" id="KW-0472">Membrane</keyword>
<dbReference type="InterPro" id="IPR052719">
    <property type="entry name" value="CvpA-like"/>
</dbReference>
<feature type="transmembrane region" description="Helical" evidence="6">
    <location>
        <begin position="129"/>
        <end position="150"/>
    </location>
</feature>
<dbReference type="PANTHER" id="PTHR36926:SF1">
    <property type="entry name" value="COLICIN V PRODUCTION PROTEIN"/>
    <property type="match status" value="1"/>
</dbReference>
<evidence type="ECO:0000256" key="2">
    <source>
        <dbReference type="ARBA" id="ARBA00022692"/>
    </source>
</evidence>
<feature type="transmembrane region" description="Helical" evidence="6">
    <location>
        <begin position="86"/>
        <end position="109"/>
    </location>
</feature>
<proteinExistence type="predicted"/>
<dbReference type="EMBL" id="LC066374">
    <property type="protein sequence ID" value="BAT26891.1"/>
    <property type="molecule type" value="Genomic_DNA"/>
</dbReference>
<evidence type="ECO:0000313" key="7">
    <source>
        <dbReference type="EMBL" id="BAT26891.1"/>
    </source>
</evidence>
<feature type="transmembrane region" description="Helical" evidence="6">
    <location>
        <begin position="24"/>
        <end position="47"/>
    </location>
</feature>
<dbReference type="AlphaFoldDB" id="A0A0P0YZA6"/>
<dbReference type="Pfam" id="PF02674">
    <property type="entry name" value="Colicin_V"/>
    <property type="match status" value="1"/>
</dbReference>
<evidence type="ECO:0000256" key="1">
    <source>
        <dbReference type="ARBA" id="ARBA00004141"/>
    </source>
</evidence>
<feature type="region of interest" description="Disordered" evidence="5">
    <location>
        <begin position="192"/>
        <end position="228"/>
    </location>
</feature>